<evidence type="ECO:0000313" key="4">
    <source>
        <dbReference type="Proteomes" id="UP000275027"/>
    </source>
</evidence>
<dbReference type="Proteomes" id="UP000275027">
    <property type="component" value="Unassembled WGS sequence"/>
</dbReference>
<reference evidence="1 3" key="1">
    <citation type="submission" date="2017-12" db="EMBL/GenBank/DDBJ databases">
        <title>Genomic Encyclopedia of Type Strains, Phase III (KMG-III): the genomes of soil and plant-associated and newly described type strains.</title>
        <authorList>
            <person name="Whitman W."/>
        </authorList>
    </citation>
    <scope>NUCLEOTIDE SEQUENCE [LARGE SCALE GENOMIC DNA]</scope>
    <source>
        <strain evidence="1 3">IP-10</strain>
    </source>
</reference>
<dbReference type="EMBL" id="RCCB01000010">
    <property type="protein sequence ID" value="RLJ35461.1"/>
    <property type="molecule type" value="Genomic_DNA"/>
</dbReference>
<name>A0A497UWI4_9FLAO</name>
<accession>A0A497UWI4</accession>
<comment type="caution">
    <text evidence="2">The sequence shown here is derived from an EMBL/GenBank/DDBJ whole genome shotgun (WGS) entry which is preliminary data.</text>
</comment>
<gene>
    <name evidence="1" type="ORF">B0G92_0666</name>
    <name evidence="2" type="ORF">CLV50_0840</name>
</gene>
<dbReference type="AlphaFoldDB" id="A0A497UWI4"/>
<proteinExistence type="predicted"/>
<dbReference type="RefSeq" id="WP_101471090.1">
    <property type="nucleotide sequence ID" value="NZ_PJND01000007.1"/>
</dbReference>
<sequence>MENLKGKINIFWNWFSENEKALMPEVITDNLIDTLDRKILSLGDFSWEIREGEEKDNMLVISPGGDLGLLGQTKEIISSAPNSVYWEFQYYKPAKNWEFRFTLDNYDVKRMLDASEWEYVLLKFPDATYDIILKAPSLVSLPKDYQNDAIEIVLESSIGEKLRLELIKDIDIVDEIPKEYFGKQTSIKFLKDQIYELEGIS</sequence>
<keyword evidence="3" id="KW-1185">Reference proteome</keyword>
<dbReference type="EMBL" id="PJND01000007">
    <property type="protein sequence ID" value="PKW29037.1"/>
    <property type="molecule type" value="Genomic_DNA"/>
</dbReference>
<reference evidence="2 4" key="2">
    <citation type="submission" date="2018-10" db="EMBL/GenBank/DDBJ databases">
        <title>Genomic Encyclopedia of Archaeal and Bacterial Type Strains, Phase II (KMG-II): from individual species to whole genera.</title>
        <authorList>
            <person name="Goeker M."/>
        </authorList>
    </citation>
    <scope>NUCLEOTIDE SEQUENCE [LARGE SCALE GENOMIC DNA]</scope>
    <source>
        <strain evidence="2 4">DSM 21886</strain>
    </source>
</reference>
<evidence type="ECO:0000313" key="1">
    <source>
        <dbReference type="EMBL" id="PKW29037.1"/>
    </source>
</evidence>
<evidence type="ECO:0000313" key="3">
    <source>
        <dbReference type="Proteomes" id="UP000233767"/>
    </source>
</evidence>
<organism evidence="2 4">
    <name type="scientific">Flavobacterium lindanitolerans</name>
    <dbReference type="NCBI Taxonomy" id="428988"/>
    <lineage>
        <taxon>Bacteria</taxon>
        <taxon>Pseudomonadati</taxon>
        <taxon>Bacteroidota</taxon>
        <taxon>Flavobacteriia</taxon>
        <taxon>Flavobacteriales</taxon>
        <taxon>Flavobacteriaceae</taxon>
        <taxon>Flavobacterium</taxon>
    </lineage>
</organism>
<protein>
    <submittedName>
        <fullName evidence="2">Uncharacterized protein</fullName>
    </submittedName>
</protein>
<evidence type="ECO:0000313" key="2">
    <source>
        <dbReference type="EMBL" id="RLJ35461.1"/>
    </source>
</evidence>
<dbReference type="Proteomes" id="UP000233767">
    <property type="component" value="Unassembled WGS sequence"/>
</dbReference>